<dbReference type="EMBL" id="JACRSO010000001">
    <property type="protein sequence ID" value="MBC8528381.1"/>
    <property type="molecule type" value="Genomic_DNA"/>
</dbReference>
<feature type="domain" description="Aminoglycoside phosphotransferase" evidence="1">
    <location>
        <begin position="30"/>
        <end position="247"/>
    </location>
</feature>
<dbReference type="Pfam" id="PF01636">
    <property type="entry name" value="APH"/>
    <property type="match status" value="1"/>
</dbReference>
<sequence>MVEITTQLVKKLIDAQFPKWRALEVCPVAHGGHDNRTFHLGDEMAVRLPSGPAYVVQVEKEARWLPFLARHLSLPISSPVAMGVPTDEYPFPWSINRYIAGETANAHNITDAKGFAMELASFLQELQSIDTTGAPAAGEHNFFRGASPSVYSSQVEEALQAQRDIWPVEKLSALWARAVATTWEHPPVWFHGDVAPGNLLVQNGRLCGVIDFGIMGIGDPACDYAMAWTFFDERSRKYLLRGLDTGTVDRARGWALWKALITVNASNALVAEQAKHTLNAITEE</sequence>
<dbReference type="Gene3D" id="3.90.1200.10">
    <property type="match status" value="1"/>
</dbReference>
<keyword evidence="3" id="KW-1185">Reference proteome</keyword>
<dbReference type="PANTHER" id="PTHR21310">
    <property type="entry name" value="AMINOGLYCOSIDE PHOSPHOTRANSFERASE-RELATED-RELATED"/>
    <property type="match status" value="1"/>
</dbReference>
<evidence type="ECO:0000313" key="2">
    <source>
        <dbReference type="EMBL" id="MBC8528381.1"/>
    </source>
</evidence>
<dbReference type="InterPro" id="IPR002575">
    <property type="entry name" value="Aminoglycoside_PTrfase"/>
</dbReference>
<evidence type="ECO:0000313" key="3">
    <source>
        <dbReference type="Proteomes" id="UP000654279"/>
    </source>
</evidence>
<comment type="caution">
    <text evidence="2">The sequence shown here is derived from an EMBL/GenBank/DDBJ whole genome shotgun (WGS) entry which is preliminary data.</text>
</comment>
<dbReference type="Gene3D" id="3.30.200.20">
    <property type="entry name" value="Phosphorylase Kinase, domain 1"/>
    <property type="match status" value="1"/>
</dbReference>
<dbReference type="InterPro" id="IPR011009">
    <property type="entry name" value="Kinase-like_dom_sf"/>
</dbReference>
<accession>A0A926HMR5</accession>
<dbReference type="SUPFAM" id="SSF56112">
    <property type="entry name" value="Protein kinase-like (PK-like)"/>
    <property type="match status" value="1"/>
</dbReference>
<organism evidence="2 3">
    <name type="scientific">Luoshenia tenuis</name>
    <dbReference type="NCBI Taxonomy" id="2763654"/>
    <lineage>
        <taxon>Bacteria</taxon>
        <taxon>Bacillati</taxon>
        <taxon>Bacillota</taxon>
        <taxon>Clostridia</taxon>
        <taxon>Christensenellales</taxon>
        <taxon>Christensenellaceae</taxon>
        <taxon>Luoshenia</taxon>
    </lineage>
</organism>
<dbReference type="Proteomes" id="UP000654279">
    <property type="component" value="Unassembled WGS sequence"/>
</dbReference>
<dbReference type="RefSeq" id="WP_249284401.1">
    <property type="nucleotide sequence ID" value="NZ_JACRSO010000001.1"/>
</dbReference>
<evidence type="ECO:0000259" key="1">
    <source>
        <dbReference type="Pfam" id="PF01636"/>
    </source>
</evidence>
<dbReference type="PANTHER" id="PTHR21310:SF42">
    <property type="entry name" value="BIFUNCTIONAL AAC_APH"/>
    <property type="match status" value="1"/>
</dbReference>
<name>A0A926HMR5_9FIRM</name>
<protein>
    <submittedName>
        <fullName evidence="2">Aminoglycoside phosphotransferase family protein</fullName>
    </submittedName>
</protein>
<reference evidence="2" key="1">
    <citation type="submission" date="2020-08" db="EMBL/GenBank/DDBJ databases">
        <title>Genome public.</title>
        <authorList>
            <person name="Liu C."/>
            <person name="Sun Q."/>
        </authorList>
    </citation>
    <scope>NUCLEOTIDE SEQUENCE</scope>
    <source>
        <strain evidence="2">NSJ-44</strain>
    </source>
</reference>
<dbReference type="InterPro" id="IPR051678">
    <property type="entry name" value="AGP_Transferase"/>
</dbReference>
<proteinExistence type="predicted"/>
<gene>
    <name evidence="2" type="ORF">H8699_02870</name>
</gene>
<dbReference type="CDD" id="cd05155">
    <property type="entry name" value="APH_ChoK_like_1"/>
    <property type="match status" value="1"/>
</dbReference>
<dbReference type="AlphaFoldDB" id="A0A926HMR5"/>